<dbReference type="InterPro" id="IPR006578">
    <property type="entry name" value="MADF-dom"/>
</dbReference>
<evidence type="ECO:0000256" key="1">
    <source>
        <dbReference type="SAM" id="MobiDB-lite"/>
    </source>
</evidence>
<dbReference type="OrthoDB" id="5876908at2759"/>
<accession>A0A8S1FBV4</accession>
<organism evidence="3 4">
    <name type="scientific">Caenorhabditis bovis</name>
    <dbReference type="NCBI Taxonomy" id="2654633"/>
    <lineage>
        <taxon>Eukaryota</taxon>
        <taxon>Metazoa</taxon>
        <taxon>Ecdysozoa</taxon>
        <taxon>Nematoda</taxon>
        <taxon>Chromadorea</taxon>
        <taxon>Rhabditida</taxon>
        <taxon>Rhabditina</taxon>
        <taxon>Rhabditomorpha</taxon>
        <taxon>Rhabditoidea</taxon>
        <taxon>Rhabditidae</taxon>
        <taxon>Peloderinae</taxon>
        <taxon>Caenorhabditis</taxon>
    </lineage>
</organism>
<dbReference type="GO" id="GO:0005667">
    <property type="term" value="C:transcription regulator complex"/>
    <property type="evidence" value="ECO:0007669"/>
    <property type="project" value="TreeGrafter"/>
</dbReference>
<name>A0A8S1FBV4_9PELO</name>
<feature type="region of interest" description="Disordered" evidence="1">
    <location>
        <begin position="211"/>
        <end position="240"/>
    </location>
</feature>
<dbReference type="GO" id="GO:0006357">
    <property type="term" value="P:regulation of transcription by RNA polymerase II"/>
    <property type="evidence" value="ECO:0007669"/>
    <property type="project" value="TreeGrafter"/>
</dbReference>
<evidence type="ECO:0000259" key="2">
    <source>
        <dbReference type="PROSITE" id="PS51029"/>
    </source>
</evidence>
<dbReference type="PANTHER" id="PTHR12243:SF67">
    <property type="entry name" value="COREPRESSOR OF PANGOLIN, ISOFORM A-RELATED"/>
    <property type="match status" value="1"/>
</dbReference>
<dbReference type="SMART" id="SM00595">
    <property type="entry name" value="MADF"/>
    <property type="match status" value="1"/>
</dbReference>
<dbReference type="GO" id="GO:0005634">
    <property type="term" value="C:nucleus"/>
    <property type="evidence" value="ECO:0007669"/>
    <property type="project" value="TreeGrafter"/>
</dbReference>
<comment type="caution">
    <text evidence="3">The sequence shown here is derived from an EMBL/GenBank/DDBJ whole genome shotgun (WGS) entry which is preliminary data.</text>
</comment>
<proteinExistence type="predicted"/>
<feature type="region of interest" description="Disordered" evidence="1">
    <location>
        <begin position="174"/>
        <end position="198"/>
    </location>
</feature>
<evidence type="ECO:0000313" key="4">
    <source>
        <dbReference type="Proteomes" id="UP000494206"/>
    </source>
</evidence>
<feature type="domain" description="MADF" evidence="2">
    <location>
        <begin position="11"/>
        <end position="110"/>
    </location>
</feature>
<dbReference type="PANTHER" id="PTHR12243">
    <property type="entry name" value="MADF DOMAIN TRANSCRIPTION FACTOR"/>
    <property type="match status" value="1"/>
</dbReference>
<dbReference type="InterPro" id="IPR039353">
    <property type="entry name" value="TF_Adf1"/>
</dbReference>
<reference evidence="3 4" key="1">
    <citation type="submission" date="2020-04" db="EMBL/GenBank/DDBJ databases">
        <authorList>
            <person name="Laetsch R D."/>
            <person name="Stevens L."/>
            <person name="Kumar S."/>
            <person name="Blaxter L. M."/>
        </authorList>
    </citation>
    <scope>NUCLEOTIDE SEQUENCE [LARGE SCALE GENOMIC DNA]</scope>
</reference>
<dbReference type="AlphaFoldDB" id="A0A8S1FBV4"/>
<evidence type="ECO:0000313" key="3">
    <source>
        <dbReference type="EMBL" id="CAB3410676.1"/>
    </source>
</evidence>
<protein>
    <recommendedName>
        <fullName evidence="2">MADF domain-containing protein</fullName>
    </recommendedName>
</protein>
<dbReference type="EMBL" id="CADEPM010000011">
    <property type="protein sequence ID" value="CAB3410676.1"/>
    <property type="molecule type" value="Genomic_DNA"/>
</dbReference>
<dbReference type="PROSITE" id="PS51029">
    <property type="entry name" value="MADF"/>
    <property type="match status" value="1"/>
</dbReference>
<dbReference type="Pfam" id="PF10545">
    <property type="entry name" value="MADF_DNA_bdg"/>
    <property type="match status" value="1"/>
</dbReference>
<sequence>MALWTDPSRQFLISAIRSRPIIWDKNYATDNNYRNAKNDAIQEVVEDLNAMYPMGTKFSSEDVRSQWKNLKDTFVRKLRWLTEGKYSEDPTKEPTWKFYRMLSFLDEKETKRLHSEGIVDQNEFDLVQLHNDNPQYDNGRMHIKGDIQHQMHYEHNSHSAPSSEEQMLQMFSQSYESKQQGLQSVSPPSPSLPMPQVAGAPCSTETICAKPPFTPPNGHSSHTNGNAPPAVVVDNDDDEPRRKRVCKPLIKRNSPSGAHFEPYNIRRSTTTAAAQDEFDLFGACVAAQLRRLCEETNRGEALHLQKKLNDVIYESQIKLLNNQ</sequence>
<keyword evidence="4" id="KW-1185">Reference proteome</keyword>
<gene>
    <name evidence="3" type="ORF">CBOVIS_LOCUS12164</name>
</gene>
<dbReference type="Proteomes" id="UP000494206">
    <property type="component" value="Unassembled WGS sequence"/>
</dbReference>